<comment type="caution">
    <text evidence="1">The sequence shown here is derived from an EMBL/GenBank/DDBJ whole genome shotgun (WGS) entry which is preliminary data.</text>
</comment>
<dbReference type="EMBL" id="JARQWQ010000071">
    <property type="protein sequence ID" value="KAK2554227.1"/>
    <property type="molecule type" value="Genomic_DNA"/>
</dbReference>
<reference evidence="1" key="2">
    <citation type="journal article" date="2023" name="Science">
        <title>Genomic signatures of disease resistance in endangered staghorn corals.</title>
        <authorList>
            <person name="Vollmer S.V."/>
            <person name="Selwyn J.D."/>
            <person name="Despard B.A."/>
            <person name="Roesel C.L."/>
        </authorList>
    </citation>
    <scope>NUCLEOTIDE SEQUENCE</scope>
    <source>
        <strain evidence="1">K2</strain>
    </source>
</reference>
<gene>
    <name evidence="1" type="ORF">P5673_024224</name>
</gene>
<dbReference type="Proteomes" id="UP001249851">
    <property type="component" value="Unassembled WGS sequence"/>
</dbReference>
<accession>A0AAD9Q3T0</accession>
<organism evidence="1 2">
    <name type="scientific">Acropora cervicornis</name>
    <name type="common">Staghorn coral</name>
    <dbReference type="NCBI Taxonomy" id="6130"/>
    <lineage>
        <taxon>Eukaryota</taxon>
        <taxon>Metazoa</taxon>
        <taxon>Cnidaria</taxon>
        <taxon>Anthozoa</taxon>
        <taxon>Hexacorallia</taxon>
        <taxon>Scleractinia</taxon>
        <taxon>Astrocoeniina</taxon>
        <taxon>Acroporidae</taxon>
        <taxon>Acropora</taxon>
    </lineage>
</organism>
<sequence length="98" mass="11259">MKQSCVNIMLHTTGYHHLRKWRNCLCLRIKRCFVDYDKMAGYFGHVGGHVPPYTVSNHGLNHPAPNIDFFNPMAPPSCECWQPLRLQQGKLEVFGAMT</sequence>
<evidence type="ECO:0000313" key="1">
    <source>
        <dbReference type="EMBL" id="KAK2554227.1"/>
    </source>
</evidence>
<evidence type="ECO:0000313" key="2">
    <source>
        <dbReference type="Proteomes" id="UP001249851"/>
    </source>
</evidence>
<protein>
    <submittedName>
        <fullName evidence="1">Uncharacterized protein</fullName>
    </submittedName>
</protein>
<proteinExistence type="predicted"/>
<keyword evidence="2" id="KW-1185">Reference proteome</keyword>
<name>A0AAD9Q3T0_ACRCE</name>
<dbReference type="AlphaFoldDB" id="A0AAD9Q3T0"/>
<reference evidence="1" key="1">
    <citation type="journal article" date="2023" name="G3 (Bethesda)">
        <title>Whole genome assembly and annotation of the endangered Caribbean coral Acropora cervicornis.</title>
        <authorList>
            <person name="Selwyn J.D."/>
            <person name="Vollmer S.V."/>
        </authorList>
    </citation>
    <scope>NUCLEOTIDE SEQUENCE</scope>
    <source>
        <strain evidence="1">K2</strain>
    </source>
</reference>